<evidence type="ECO:0008006" key="3">
    <source>
        <dbReference type="Google" id="ProtNLM"/>
    </source>
</evidence>
<gene>
    <name evidence="1" type="ORF">ACGRHZ_26985</name>
</gene>
<proteinExistence type="predicted"/>
<reference evidence="1 2" key="1">
    <citation type="submission" date="2024-10" db="EMBL/GenBank/DDBJ databases">
        <authorList>
            <person name="Yibar A."/>
            <person name="Saticioglu I.B."/>
            <person name="Duman M."/>
            <person name="Ajmi N."/>
            <person name="Gurler F."/>
            <person name="Ay H."/>
            <person name="Onuk E."/>
            <person name="Guler S."/>
            <person name="Romalde J.L."/>
        </authorList>
    </citation>
    <scope>NUCLEOTIDE SEQUENCE [LARGE SCALE GENOMIC DNA]</scope>
    <source>
        <strain evidence="1 2">1-TCBS-A</strain>
    </source>
</reference>
<keyword evidence="2" id="KW-1185">Reference proteome</keyword>
<dbReference type="RefSeq" id="WP_394633227.1">
    <property type="nucleotide sequence ID" value="NZ_JBIHSE010000004.1"/>
</dbReference>
<comment type="caution">
    <text evidence="1">The sequence shown here is derived from an EMBL/GenBank/DDBJ whole genome shotgun (WGS) entry which is preliminary data.</text>
</comment>
<sequence length="311" mass="33149">MDDQIAKIIKKHYPEIAQGWHVPVWAVVTTINEDPKEGDLSNQFRPRYAVNVKLLDKQGNEASSPEMPNIAISGNFSASGGIMQPPEPGAIVELNFAFGDINKPYISTVLPYNSTLPSCKPGEVVTQGRKGAKTAIDNNGNISLETDRELKQISTKLTQLANQIKTEATSKTSTTRSHLIENVGGKYQLTAFGALLLLTTGHAELSALESLTLSTASDLNENVAGKKQVIAGELISMLVEEGGKINIGNSDVNVVDILYQLIDVVNQLATSLSTHIHPAPDGMTSAPTNASEIGGQASQANALAEKLKPLV</sequence>
<organism evidence="1 2">
    <name type="scientific">Vibrio jasicida</name>
    <dbReference type="NCBI Taxonomy" id="766224"/>
    <lineage>
        <taxon>Bacteria</taxon>
        <taxon>Pseudomonadati</taxon>
        <taxon>Pseudomonadota</taxon>
        <taxon>Gammaproteobacteria</taxon>
        <taxon>Vibrionales</taxon>
        <taxon>Vibrionaceae</taxon>
        <taxon>Vibrio</taxon>
    </lineage>
</organism>
<dbReference type="SUPFAM" id="SSF69255">
    <property type="entry name" value="gp5 N-terminal domain-like"/>
    <property type="match status" value="1"/>
</dbReference>
<dbReference type="Proteomes" id="UP001607221">
    <property type="component" value="Unassembled WGS sequence"/>
</dbReference>
<dbReference type="EMBL" id="JBIHSE010000004">
    <property type="protein sequence ID" value="MFH0274924.1"/>
    <property type="molecule type" value="Genomic_DNA"/>
</dbReference>
<evidence type="ECO:0000313" key="2">
    <source>
        <dbReference type="Proteomes" id="UP001607221"/>
    </source>
</evidence>
<name>A0ABW7JEW1_9VIBR</name>
<protein>
    <recommendedName>
        <fullName evidence="3">Gp5/Type VI secretion system Vgr protein OB-fold domain-containing protein</fullName>
    </recommendedName>
</protein>
<evidence type="ECO:0000313" key="1">
    <source>
        <dbReference type="EMBL" id="MFH0274924.1"/>
    </source>
</evidence>
<accession>A0ABW7JEW1</accession>